<gene>
    <name evidence="2" type="ORF">HQ865_10335</name>
</gene>
<dbReference type="KEGG" id="mmab:HQ865_10335"/>
<proteinExistence type="predicted"/>
<dbReference type="EMBL" id="CP054139">
    <property type="protein sequence ID" value="QKJ33126.1"/>
    <property type="molecule type" value="Genomic_DNA"/>
</dbReference>
<dbReference type="NCBIfam" id="TIGR03915">
    <property type="entry name" value="SAM_7_link_chp"/>
    <property type="match status" value="1"/>
</dbReference>
<protein>
    <submittedName>
        <fullName evidence="2">TIGR03915 family putative DNA repair protein</fullName>
    </submittedName>
</protein>
<name>A0A7D4Q4K5_9SPHI</name>
<organism evidence="2 3">
    <name type="scientific">Mucilaginibacter mali</name>
    <dbReference type="NCBI Taxonomy" id="2740462"/>
    <lineage>
        <taxon>Bacteria</taxon>
        <taxon>Pseudomonadati</taxon>
        <taxon>Bacteroidota</taxon>
        <taxon>Sphingobacteriia</taxon>
        <taxon>Sphingobacteriales</taxon>
        <taxon>Sphingobacteriaceae</taxon>
        <taxon>Mucilaginibacter</taxon>
    </lineage>
</organism>
<sequence length="251" mass="29825">MTTLIYDGTFEGLLTAAFEVYERRLVYVSLKKGELRNEALFTEVISIITDDGKAQRVLRGLKMKLSPIGVQRLYAAHLAEIDGEDNTLLGYIRYVFDAGQNIEEDYGNKYVMRVSEIVRMVRREKHRMEAFIRFRKLRDETFYAGIEPDFNVLPLLIEHFKSRYADQKWIIYDLRRRYGVYYDLHDTQYISLEHADVKAANVISAYTSDENLYQDMWKNYFKSVNIPARKNSKLHLMHVPKRYWRHLTEKI</sequence>
<keyword evidence="3" id="KW-1185">Reference proteome</keyword>
<dbReference type="Proteomes" id="UP000505355">
    <property type="component" value="Chromosome"/>
</dbReference>
<dbReference type="InterPro" id="IPR025404">
    <property type="entry name" value="DUF4130"/>
</dbReference>
<evidence type="ECO:0000259" key="1">
    <source>
        <dbReference type="Pfam" id="PF13566"/>
    </source>
</evidence>
<reference evidence="2 3" key="1">
    <citation type="submission" date="2020-05" db="EMBL/GenBank/DDBJ databases">
        <title>Mucilaginibacter mali sp. nov.</title>
        <authorList>
            <person name="Kim H.S."/>
            <person name="Lee K.C."/>
            <person name="Suh M.K."/>
            <person name="Kim J.-S."/>
            <person name="Han K.-I."/>
            <person name="Eom M.K."/>
            <person name="Shin Y.K."/>
            <person name="Lee J.-S."/>
        </authorList>
    </citation>
    <scope>NUCLEOTIDE SEQUENCE [LARGE SCALE GENOMIC DNA]</scope>
    <source>
        <strain evidence="2 3">G2-14</strain>
    </source>
</reference>
<dbReference type="Pfam" id="PF13566">
    <property type="entry name" value="DUF4130"/>
    <property type="match status" value="1"/>
</dbReference>
<evidence type="ECO:0000313" key="2">
    <source>
        <dbReference type="EMBL" id="QKJ33126.1"/>
    </source>
</evidence>
<accession>A0A7D4Q4K5</accession>
<dbReference type="AlphaFoldDB" id="A0A7D4Q4K5"/>
<feature type="domain" description="DUF4130" evidence="1">
    <location>
        <begin position="85"/>
        <end position="249"/>
    </location>
</feature>
<evidence type="ECO:0000313" key="3">
    <source>
        <dbReference type="Proteomes" id="UP000505355"/>
    </source>
</evidence>
<dbReference type="InterPro" id="IPR023875">
    <property type="entry name" value="DNA_repair_put"/>
</dbReference>